<evidence type="ECO:0000313" key="3">
    <source>
        <dbReference type="Proteomes" id="UP000051952"/>
    </source>
</evidence>
<proteinExistence type="predicted"/>
<feature type="coiled-coil region" evidence="1">
    <location>
        <begin position="476"/>
        <end position="517"/>
    </location>
</feature>
<dbReference type="GO" id="GO:0016460">
    <property type="term" value="C:myosin II complex"/>
    <property type="evidence" value="ECO:0007669"/>
    <property type="project" value="TreeGrafter"/>
</dbReference>
<dbReference type="GO" id="GO:0005737">
    <property type="term" value="C:cytoplasm"/>
    <property type="evidence" value="ECO:0007669"/>
    <property type="project" value="TreeGrafter"/>
</dbReference>
<keyword evidence="3" id="KW-1185">Reference proteome</keyword>
<dbReference type="PANTHER" id="PTHR45615">
    <property type="entry name" value="MYOSIN HEAVY CHAIN, NON-MUSCLE"/>
    <property type="match status" value="1"/>
</dbReference>
<dbReference type="AlphaFoldDB" id="A0A0S4KMH9"/>
<dbReference type="VEuPathDB" id="TriTrypDB:BSAL_48615"/>
<gene>
    <name evidence="2" type="ORF">BSAL_48615</name>
</gene>
<dbReference type="Proteomes" id="UP000051952">
    <property type="component" value="Unassembled WGS sequence"/>
</dbReference>
<evidence type="ECO:0000313" key="2">
    <source>
        <dbReference type="EMBL" id="CUI15599.1"/>
    </source>
</evidence>
<protein>
    <submittedName>
        <fullName evidence="2">Uncharacterized protein</fullName>
    </submittedName>
</protein>
<sequence>MTSVERSASLSGVNMDFAMRLELATERQKRQLAEDKLRQLEEKVTLHQSGTTLLAVAVSERQAADEESERLRHCVDELRQDNETLASMIEQLSADCKSSEKFAADTISERDQKQREFTAVHAELQTVRASRQKLEERLRDDAQQLALLASALGEKDTSLSDLREHFKSITEKLRAAHDEQNVTASKNDQLARTIHELRLQIVGLKDTQEILSVTHQETTRRFAMMLMKEESSQGIMYQQWYACAKEWIPALEQDVAAVGRAWGDAREQLDHSQAALELSISEAQRRRGMPRATQTSMVALDIDETERERDEAVKGLQYVTESKKQLEVECRSLQLEVEARKDALSRLHERRKTPSVHAVTTTLMSTSPPRYHTPNDGHITLKYMDTTEDVALPTVDAMFHRGEALVMKQRLEAMMQRMLGQTEEYELAMKENERLKEEIETLRTQPRTSERKYATSTVPVAPVSVVFEENRDAQFSKNTSLMLEALEKRVDLAERQLLDAKQRIHEVEGERDRALREVSDGKRHIASLKADITSYQMSMDELQAYSRSLESSRIPRDIHQQELSCANSVATDAMSRVEALQPQLAAERKRRVELEDEVSQLRSMQSLAQLQETNKKVETENDELRRTIEDVRVRLSNKFEAELEQRDLIVADAAKRLMEASDELDAVEFEKQSLRRECNALRSRIDAMLTLQERTTRTMI</sequence>
<organism evidence="2 3">
    <name type="scientific">Bodo saltans</name>
    <name type="common">Flagellated protozoan</name>
    <dbReference type="NCBI Taxonomy" id="75058"/>
    <lineage>
        <taxon>Eukaryota</taxon>
        <taxon>Discoba</taxon>
        <taxon>Euglenozoa</taxon>
        <taxon>Kinetoplastea</taxon>
        <taxon>Metakinetoplastina</taxon>
        <taxon>Eubodonida</taxon>
        <taxon>Bodonidae</taxon>
        <taxon>Bodo</taxon>
    </lineage>
</organism>
<feature type="coiled-coil region" evidence="1">
    <location>
        <begin position="124"/>
        <end position="151"/>
    </location>
</feature>
<dbReference type="EMBL" id="CYKH01002252">
    <property type="protein sequence ID" value="CUI15599.1"/>
    <property type="molecule type" value="Genomic_DNA"/>
</dbReference>
<keyword evidence="1" id="KW-0175">Coiled coil</keyword>
<dbReference type="PANTHER" id="PTHR45615:SF40">
    <property type="entry name" value="MYOSIN HEAVY CHAIN, NON-MUSCLE"/>
    <property type="match status" value="1"/>
</dbReference>
<feature type="coiled-coil region" evidence="1">
    <location>
        <begin position="23"/>
        <end position="95"/>
    </location>
</feature>
<name>A0A0S4KMH9_BODSA</name>
<dbReference type="GO" id="GO:0032982">
    <property type="term" value="C:myosin filament"/>
    <property type="evidence" value="ECO:0007669"/>
    <property type="project" value="TreeGrafter"/>
</dbReference>
<reference evidence="3" key="1">
    <citation type="submission" date="2015-09" db="EMBL/GenBank/DDBJ databases">
        <authorList>
            <consortium name="Pathogen Informatics"/>
        </authorList>
    </citation>
    <scope>NUCLEOTIDE SEQUENCE [LARGE SCALE GENOMIC DNA]</scope>
    <source>
        <strain evidence="3">Lake Konstanz</strain>
    </source>
</reference>
<feature type="coiled-coil region" evidence="1">
    <location>
        <begin position="408"/>
        <end position="445"/>
    </location>
</feature>
<dbReference type="GO" id="GO:0051015">
    <property type="term" value="F:actin filament binding"/>
    <property type="evidence" value="ECO:0007669"/>
    <property type="project" value="TreeGrafter"/>
</dbReference>
<accession>A0A0S4KMH9</accession>
<evidence type="ECO:0000256" key="1">
    <source>
        <dbReference type="SAM" id="Coils"/>
    </source>
</evidence>
<feature type="coiled-coil region" evidence="1">
    <location>
        <begin position="584"/>
        <end position="691"/>
    </location>
</feature>
<dbReference type="GO" id="GO:0000146">
    <property type="term" value="F:microfilament motor activity"/>
    <property type="evidence" value="ECO:0007669"/>
    <property type="project" value="TreeGrafter"/>
</dbReference>
<dbReference type="Gene3D" id="1.10.287.1490">
    <property type="match status" value="1"/>
</dbReference>